<dbReference type="InterPro" id="IPR010929">
    <property type="entry name" value="PDR_CDR_ABC"/>
</dbReference>
<evidence type="ECO:0000313" key="8">
    <source>
        <dbReference type="Proteomes" id="UP001357485"/>
    </source>
</evidence>
<name>A0ABR0M3Q4_9PEZI</name>
<gene>
    <name evidence="7" type="primary">SNQ2_8</name>
    <name evidence="7" type="ORF">LTR16_008037</name>
</gene>
<evidence type="ECO:0000259" key="6">
    <source>
        <dbReference type="Pfam" id="PF06422"/>
    </source>
</evidence>
<reference evidence="7 8" key="1">
    <citation type="submission" date="2023-08" db="EMBL/GenBank/DDBJ databases">
        <title>Black Yeasts Isolated from many extreme environments.</title>
        <authorList>
            <person name="Coleine C."/>
            <person name="Stajich J.E."/>
            <person name="Selbmann L."/>
        </authorList>
    </citation>
    <scope>NUCLEOTIDE SEQUENCE [LARGE SCALE GENOMIC DNA]</scope>
    <source>
        <strain evidence="7 8">CCFEE 536</strain>
    </source>
</reference>
<keyword evidence="4" id="KW-1133">Transmembrane helix</keyword>
<dbReference type="Proteomes" id="UP001357485">
    <property type="component" value="Unassembled WGS sequence"/>
</dbReference>
<feature type="region of interest" description="Disordered" evidence="3">
    <location>
        <begin position="99"/>
        <end position="128"/>
    </location>
</feature>
<feature type="domain" description="CDR ABC transporter" evidence="6">
    <location>
        <begin position="9"/>
        <end position="96"/>
    </location>
</feature>
<feature type="transmembrane region" description="Helical" evidence="4">
    <location>
        <begin position="55"/>
        <end position="88"/>
    </location>
</feature>
<evidence type="ECO:0000256" key="1">
    <source>
        <dbReference type="ARBA" id="ARBA00006012"/>
    </source>
</evidence>
<keyword evidence="7" id="KW-0547">Nucleotide-binding</keyword>
<dbReference type="Pfam" id="PF06422">
    <property type="entry name" value="PDR_CDR"/>
    <property type="match status" value="1"/>
</dbReference>
<proteinExistence type="inferred from homology"/>
<comment type="caution">
    <text evidence="7">The sequence shown here is derived from an EMBL/GenBank/DDBJ whole genome shotgun (WGS) entry which is preliminary data.</text>
</comment>
<dbReference type="Pfam" id="PF00005">
    <property type="entry name" value="ABC_tran"/>
    <property type="match status" value="1"/>
</dbReference>
<dbReference type="EMBL" id="JAVRRA010001830">
    <property type="protein sequence ID" value="KAK5279043.1"/>
    <property type="molecule type" value="Genomic_DNA"/>
</dbReference>
<accession>A0ABR0M3Q4</accession>
<dbReference type="GO" id="GO:0005524">
    <property type="term" value="F:ATP binding"/>
    <property type="evidence" value="ECO:0007669"/>
    <property type="project" value="UniProtKB-KW"/>
</dbReference>
<feature type="non-terminal residue" evidence="7">
    <location>
        <position position="261"/>
    </location>
</feature>
<evidence type="ECO:0000313" key="7">
    <source>
        <dbReference type="EMBL" id="KAK5279043.1"/>
    </source>
</evidence>
<keyword evidence="7" id="KW-0067">ATP-binding</keyword>
<keyword evidence="4" id="KW-0812">Transmembrane</keyword>
<evidence type="ECO:0000256" key="3">
    <source>
        <dbReference type="SAM" id="MobiDB-lite"/>
    </source>
</evidence>
<evidence type="ECO:0000259" key="5">
    <source>
        <dbReference type="Pfam" id="PF00005"/>
    </source>
</evidence>
<keyword evidence="8" id="KW-1185">Reference proteome</keyword>
<feature type="compositionally biased region" description="Polar residues" evidence="3">
    <location>
        <begin position="114"/>
        <end position="123"/>
    </location>
</feature>
<dbReference type="Gene3D" id="3.40.50.300">
    <property type="entry name" value="P-loop containing nucleotide triphosphate hydrolases"/>
    <property type="match status" value="1"/>
</dbReference>
<keyword evidence="2" id="KW-0813">Transport</keyword>
<evidence type="ECO:0000256" key="2">
    <source>
        <dbReference type="ARBA" id="ARBA00022448"/>
    </source>
</evidence>
<protein>
    <submittedName>
        <fullName evidence="7">ATP-binding cassette transporter snq2</fullName>
    </submittedName>
</protein>
<dbReference type="InterPro" id="IPR003439">
    <property type="entry name" value="ABC_transporter-like_ATP-bd"/>
</dbReference>
<dbReference type="SUPFAM" id="SSF52540">
    <property type="entry name" value="P-loop containing nucleoside triphosphate hydrolases"/>
    <property type="match status" value="1"/>
</dbReference>
<organism evidence="7 8">
    <name type="scientific">Cryomyces antarcticus</name>
    <dbReference type="NCBI Taxonomy" id="329879"/>
    <lineage>
        <taxon>Eukaryota</taxon>
        <taxon>Fungi</taxon>
        <taxon>Dikarya</taxon>
        <taxon>Ascomycota</taxon>
        <taxon>Pezizomycotina</taxon>
        <taxon>Dothideomycetes</taxon>
        <taxon>Dothideomycetes incertae sedis</taxon>
        <taxon>Cryomyces</taxon>
    </lineage>
</organism>
<dbReference type="PANTHER" id="PTHR19241">
    <property type="entry name" value="ATP-BINDING CASSETTE TRANSPORTER"/>
    <property type="match status" value="1"/>
</dbReference>
<dbReference type="InterPro" id="IPR027417">
    <property type="entry name" value="P-loop_NTPase"/>
</dbReference>
<feature type="domain" description="ABC transporter" evidence="5">
    <location>
        <begin position="164"/>
        <end position="248"/>
    </location>
</feature>
<comment type="similarity">
    <text evidence="1">Belongs to the ABC transporter superfamily. ABCG family. PDR (TC 3.A.1.205) subfamily.</text>
</comment>
<evidence type="ECO:0000256" key="4">
    <source>
        <dbReference type="SAM" id="Phobius"/>
    </source>
</evidence>
<sequence>MQCAPSQLVPQGPGIDPAYQGCALSGAAVNAHSVDGAAYLQTTYSYTRSNLWRNFGVVIAFTVLYILVTALATELFSFASSGGGALIFKKSKKAKKAVQDARASDDEEKATPTDGISTPSSGGTAVDAQAEEEALQQLEKSESVFTWENVEYTVPYNGGERKLLNKVNGYAKPGVMVALVGASGAGKTTLLNTLAQRQTTGVVTGDMLVDGRKLGREFQRGTGFCEQMDLHDQTATIREALEFSAILRQDRTISRQEKLAY</sequence>
<keyword evidence="4" id="KW-0472">Membrane</keyword>